<proteinExistence type="predicted"/>
<dbReference type="PANTHER" id="PTHR42756">
    <property type="entry name" value="TRANSCRIPTIONAL REGULATOR, MARR"/>
    <property type="match status" value="1"/>
</dbReference>
<keyword evidence="6" id="KW-1185">Reference proteome</keyword>
<evidence type="ECO:0000256" key="1">
    <source>
        <dbReference type="ARBA" id="ARBA00023015"/>
    </source>
</evidence>
<keyword evidence="2 5" id="KW-0238">DNA-binding</keyword>
<organism evidence="5 6">
    <name type="scientific">Blastococcus aurantiacus</name>
    <dbReference type="NCBI Taxonomy" id="1550231"/>
    <lineage>
        <taxon>Bacteria</taxon>
        <taxon>Bacillati</taxon>
        <taxon>Actinomycetota</taxon>
        <taxon>Actinomycetes</taxon>
        <taxon>Geodermatophilales</taxon>
        <taxon>Geodermatophilaceae</taxon>
        <taxon>Blastococcus</taxon>
    </lineage>
</organism>
<dbReference type="Gene3D" id="1.10.10.10">
    <property type="entry name" value="Winged helix-like DNA-binding domain superfamily/Winged helix DNA-binding domain"/>
    <property type="match status" value="1"/>
</dbReference>
<sequence length="156" mass="16949">MPAEPDDLFGVLVEFVTRLMSTGESDGLDALAESDLSFSQARTLFLLTRKTEPMPIHSIADALGLSMAAAGRNVDQLVGLEMVERRESPVDRRVKLVSLTPLGEELATQHIAAKHESLKAFTHALPPEQRDQLHRALTDILAGGALRPGPDQETCL</sequence>
<dbReference type="EMBL" id="FNBT01000010">
    <property type="protein sequence ID" value="SDG03268.1"/>
    <property type="molecule type" value="Genomic_DNA"/>
</dbReference>
<dbReference type="AlphaFoldDB" id="A0A1G7QXL5"/>
<dbReference type="InterPro" id="IPR000835">
    <property type="entry name" value="HTH_MarR-typ"/>
</dbReference>
<feature type="domain" description="HTH marR-type" evidence="4">
    <location>
        <begin position="5"/>
        <end position="142"/>
    </location>
</feature>
<evidence type="ECO:0000256" key="2">
    <source>
        <dbReference type="ARBA" id="ARBA00023125"/>
    </source>
</evidence>
<dbReference type="GO" id="GO:0003677">
    <property type="term" value="F:DNA binding"/>
    <property type="evidence" value="ECO:0007669"/>
    <property type="project" value="UniProtKB-KW"/>
</dbReference>
<dbReference type="InterPro" id="IPR036388">
    <property type="entry name" value="WH-like_DNA-bd_sf"/>
</dbReference>
<protein>
    <submittedName>
        <fullName evidence="5">DNA-binding transcriptional regulator, MarR family</fullName>
    </submittedName>
</protein>
<dbReference type="SMART" id="SM00347">
    <property type="entry name" value="HTH_MARR"/>
    <property type="match status" value="1"/>
</dbReference>
<dbReference type="PANTHER" id="PTHR42756:SF1">
    <property type="entry name" value="TRANSCRIPTIONAL REPRESSOR OF EMRAB OPERON"/>
    <property type="match status" value="1"/>
</dbReference>
<gene>
    <name evidence="5" type="ORF">SAMN05660662_0063</name>
</gene>
<evidence type="ECO:0000313" key="6">
    <source>
        <dbReference type="Proteomes" id="UP000199406"/>
    </source>
</evidence>
<reference evidence="6" key="1">
    <citation type="submission" date="2016-10" db="EMBL/GenBank/DDBJ databases">
        <authorList>
            <person name="Varghese N."/>
            <person name="Submissions S."/>
        </authorList>
    </citation>
    <scope>NUCLEOTIDE SEQUENCE [LARGE SCALE GENOMIC DNA]</scope>
    <source>
        <strain evidence="6">DSM 44268</strain>
    </source>
</reference>
<dbReference type="Proteomes" id="UP000199406">
    <property type="component" value="Unassembled WGS sequence"/>
</dbReference>
<dbReference type="PROSITE" id="PS50995">
    <property type="entry name" value="HTH_MARR_2"/>
    <property type="match status" value="1"/>
</dbReference>
<dbReference type="Pfam" id="PF12802">
    <property type="entry name" value="MarR_2"/>
    <property type="match status" value="1"/>
</dbReference>
<keyword evidence="1" id="KW-0805">Transcription regulation</keyword>
<evidence type="ECO:0000313" key="5">
    <source>
        <dbReference type="EMBL" id="SDG03268.1"/>
    </source>
</evidence>
<dbReference type="InterPro" id="IPR036390">
    <property type="entry name" value="WH_DNA-bd_sf"/>
</dbReference>
<dbReference type="GO" id="GO:0003700">
    <property type="term" value="F:DNA-binding transcription factor activity"/>
    <property type="evidence" value="ECO:0007669"/>
    <property type="project" value="InterPro"/>
</dbReference>
<evidence type="ECO:0000256" key="3">
    <source>
        <dbReference type="ARBA" id="ARBA00023163"/>
    </source>
</evidence>
<dbReference type="STRING" id="1550231.SAMN05660662_0063"/>
<dbReference type="RefSeq" id="WP_218122493.1">
    <property type="nucleotide sequence ID" value="NZ_FNBT01000010.1"/>
</dbReference>
<keyword evidence="3" id="KW-0804">Transcription</keyword>
<name>A0A1G7QXL5_9ACTN</name>
<evidence type="ECO:0000259" key="4">
    <source>
        <dbReference type="PROSITE" id="PS50995"/>
    </source>
</evidence>
<accession>A0A1G7QXL5</accession>
<dbReference type="SUPFAM" id="SSF46785">
    <property type="entry name" value="Winged helix' DNA-binding domain"/>
    <property type="match status" value="1"/>
</dbReference>